<feature type="binding site" evidence="2">
    <location>
        <position position="100"/>
    </location>
    <ligand>
        <name>a divalent metal cation</name>
        <dbReference type="ChEBI" id="CHEBI:60240"/>
        <label>1</label>
    </ligand>
</feature>
<dbReference type="PIRSF" id="PIRSF005902">
    <property type="entry name" value="DNase_TatD"/>
    <property type="match status" value="1"/>
</dbReference>
<reference evidence="3 4" key="1">
    <citation type="submission" date="2019-03" db="EMBL/GenBank/DDBJ databases">
        <title>Genomic Encyclopedia of Archaeal and Bacterial Type Strains, Phase II (KMG-II): from individual species to whole genera.</title>
        <authorList>
            <person name="Goeker M."/>
        </authorList>
    </citation>
    <scope>NUCLEOTIDE SEQUENCE [LARGE SCALE GENOMIC DNA]</scope>
    <source>
        <strain evidence="3 4">ATCC 35214</strain>
    </source>
</reference>
<dbReference type="AlphaFoldDB" id="A0A4R7UFJ6"/>
<comment type="caution">
    <text evidence="3">The sequence shown here is derived from an EMBL/GenBank/DDBJ whole genome shotgun (WGS) entry which is preliminary data.</text>
</comment>
<evidence type="ECO:0000313" key="4">
    <source>
        <dbReference type="Proteomes" id="UP000295757"/>
    </source>
</evidence>
<evidence type="ECO:0000313" key="3">
    <source>
        <dbReference type="EMBL" id="TDV24474.1"/>
    </source>
</evidence>
<dbReference type="SUPFAM" id="SSF51556">
    <property type="entry name" value="Metallo-dependent hydrolases"/>
    <property type="match status" value="1"/>
</dbReference>
<dbReference type="InterPro" id="IPR018228">
    <property type="entry name" value="DNase_TatD-rel_CS"/>
</dbReference>
<feature type="binding site" evidence="2">
    <location>
        <position position="14"/>
    </location>
    <ligand>
        <name>a divalent metal cation</name>
        <dbReference type="ChEBI" id="CHEBI:60240"/>
        <label>1</label>
    </ligand>
</feature>
<dbReference type="PROSITE" id="PS01091">
    <property type="entry name" value="TATD_3"/>
    <property type="match status" value="1"/>
</dbReference>
<evidence type="ECO:0000256" key="2">
    <source>
        <dbReference type="PIRSR" id="PIRSR005902-1"/>
    </source>
</evidence>
<dbReference type="RefSeq" id="WP_134110798.1">
    <property type="nucleotide sequence ID" value="NZ_SOCN01000001.1"/>
</dbReference>
<dbReference type="InterPro" id="IPR032466">
    <property type="entry name" value="Metal_Hydrolase"/>
</dbReference>
<keyword evidence="1" id="KW-0378">Hydrolase</keyword>
<organism evidence="3 4">
    <name type="scientific">Mycoplasmopsis mustelae</name>
    <dbReference type="NCBI Taxonomy" id="171289"/>
    <lineage>
        <taxon>Bacteria</taxon>
        <taxon>Bacillati</taxon>
        <taxon>Mycoplasmatota</taxon>
        <taxon>Mycoplasmoidales</taxon>
        <taxon>Metamycoplasmataceae</taxon>
        <taxon>Mycoplasmopsis</taxon>
    </lineage>
</organism>
<sequence length="268" mass="31093">MSKKRNKFVDAHCHVVSSYYKNPEIINEIVIAAKYNNIEFFINNGGHPNENFEVIKLAQKYPIFKACIGIHPEAGSDIKDYVEVEQLLLKYRDSVIGIGEIGIDYFYPDAPTRENQIKSFLNQIKLSDKYNLPAVIHIRDQDKQFTAYQDVYEILKQFPNLKCMLHTFAGDEFWAQKFLEFPNLYFSFSGVITYGSSKITKNVIQMLPLDRILTETDSPYLRVHPYTGEKNEPNTVVYVSYYLAGLKGVGMDKFVDRINRNLRKLFNL</sequence>
<dbReference type="GO" id="GO:0046872">
    <property type="term" value="F:metal ion binding"/>
    <property type="evidence" value="ECO:0007669"/>
    <property type="project" value="UniProtKB-KW"/>
</dbReference>
<protein>
    <submittedName>
        <fullName evidence="3">TatD DNase family protein</fullName>
    </submittedName>
</protein>
<feature type="binding site" evidence="2">
    <location>
        <position position="217"/>
    </location>
    <ligand>
        <name>a divalent metal cation</name>
        <dbReference type="ChEBI" id="CHEBI:60240"/>
        <label>1</label>
    </ligand>
</feature>
<dbReference type="Gene3D" id="3.20.20.140">
    <property type="entry name" value="Metal-dependent hydrolases"/>
    <property type="match status" value="1"/>
</dbReference>
<dbReference type="EMBL" id="SOCN01000001">
    <property type="protein sequence ID" value="TDV24474.1"/>
    <property type="molecule type" value="Genomic_DNA"/>
</dbReference>
<dbReference type="PANTHER" id="PTHR46124">
    <property type="entry name" value="D-AMINOACYL-TRNA DEACYLASE"/>
    <property type="match status" value="1"/>
</dbReference>
<accession>A0A4R7UFJ6</accession>
<gene>
    <name evidence="3" type="ORF">BCF59_0446</name>
</gene>
<dbReference type="PANTHER" id="PTHR46124:SF2">
    <property type="entry name" value="D-AMINOACYL-TRNA DEACYLASE"/>
    <property type="match status" value="1"/>
</dbReference>
<keyword evidence="2" id="KW-0479">Metal-binding</keyword>
<proteinExistence type="predicted"/>
<dbReference type="Proteomes" id="UP000295757">
    <property type="component" value="Unassembled WGS sequence"/>
</dbReference>
<feature type="binding site" evidence="2">
    <location>
        <position position="137"/>
    </location>
    <ligand>
        <name>a divalent metal cation</name>
        <dbReference type="ChEBI" id="CHEBI:60240"/>
        <label>2</label>
    </ligand>
</feature>
<dbReference type="InterPro" id="IPR001130">
    <property type="entry name" value="TatD-like"/>
</dbReference>
<name>A0A4R7UFJ6_9BACT</name>
<dbReference type="GO" id="GO:0016788">
    <property type="term" value="F:hydrolase activity, acting on ester bonds"/>
    <property type="evidence" value="ECO:0007669"/>
    <property type="project" value="InterPro"/>
</dbReference>
<evidence type="ECO:0000256" key="1">
    <source>
        <dbReference type="ARBA" id="ARBA00022801"/>
    </source>
</evidence>
<feature type="binding site" evidence="2">
    <location>
        <position position="166"/>
    </location>
    <ligand>
        <name>a divalent metal cation</name>
        <dbReference type="ChEBI" id="CHEBI:60240"/>
        <label>2</label>
    </ligand>
</feature>
<dbReference type="GO" id="GO:0005829">
    <property type="term" value="C:cytosol"/>
    <property type="evidence" value="ECO:0007669"/>
    <property type="project" value="TreeGrafter"/>
</dbReference>
<keyword evidence="4" id="KW-1185">Reference proteome</keyword>
<dbReference type="Pfam" id="PF01026">
    <property type="entry name" value="TatD_DNase"/>
    <property type="match status" value="1"/>
</dbReference>
<dbReference type="CDD" id="cd01310">
    <property type="entry name" value="TatD_DNAse"/>
    <property type="match status" value="1"/>
</dbReference>
<feature type="binding site" evidence="2">
    <location>
        <position position="12"/>
    </location>
    <ligand>
        <name>a divalent metal cation</name>
        <dbReference type="ChEBI" id="CHEBI:60240"/>
        <label>1</label>
    </ligand>
</feature>
<dbReference type="OrthoDB" id="9810005at2"/>